<evidence type="ECO:0000256" key="1">
    <source>
        <dbReference type="SAM" id="MobiDB-lite"/>
    </source>
</evidence>
<feature type="compositionally biased region" description="Gly residues" evidence="1">
    <location>
        <begin position="208"/>
        <end position="217"/>
    </location>
</feature>
<proteinExistence type="predicted"/>
<organism evidence="2 3">
    <name type="scientific">Apiospora kogelbergensis</name>
    <dbReference type="NCBI Taxonomy" id="1337665"/>
    <lineage>
        <taxon>Eukaryota</taxon>
        <taxon>Fungi</taxon>
        <taxon>Dikarya</taxon>
        <taxon>Ascomycota</taxon>
        <taxon>Pezizomycotina</taxon>
        <taxon>Sordariomycetes</taxon>
        <taxon>Xylariomycetidae</taxon>
        <taxon>Amphisphaeriales</taxon>
        <taxon>Apiosporaceae</taxon>
        <taxon>Apiospora</taxon>
    </lineage>
</organism>
<protein>
    <submittedName>
        <fullName evidence="2">Uncharacterized protein</fullName>
    </submittedName>
</protein>
<evidence type="ECO:0000313" key="2">
    <source>
        <dbReference type="EMBL" id="KAK8129705.1"/>
    </source>
</evidence>
<evidence type="ECO:0000313" key="3">
    <source>
        <dbReference type="Proteomes" id="UP001392437"/>
    </source>
</evidence>
<comment type="caution">
    <text evidence="2">The sequence shown here is derived from an EMBL/GenBank/DDBJ whole genome shotgun (WGS) entry which is preliminary data.</text>
</comment>
<name>A0AAW0R7D3_9PEZI</name>
<dbReference type="Proteomes" id="UP001392437">
    <property type="component" value="Unassembled WGS sequence"/>
</dbReference>
<gene>
    <name evidence="2" type="ORF">PG999_002085</name>
</gene>
<feature type="region of interest" description="Disordered" evidence="1">
    <location>
        <begin position="202"/>
        <end position="222"/>
    </location>
</feature>
<keyword evidence="3" id="KW-1185">Reference proteome</keyword>
<accession>A0AAW0R7D3</accession>
<sequence>MSAVEKKNESRGLEDLGYKVGIGLLACQQSVACAFTEYKAFRFGSIPRHHTVAATVLFYPGLYLAWRRLYTWADDVFERQKLRRREALRVGSPKNTAALPKSPREIGFMSPQWAPGLIALFAMNLRSRQVHRSLEFCYQVWSPRSHVGLLLFILIQNSILSSTFIGAGAYLVSEPVKGIGTRDGTTGGVVVELEVKVRDRRRRAAAGGSRGRGLGGAGEREDGHRLRVSLDLPEAETNFIDGVDQGDSRQYFEKGPEHGGKLLLRRRDGHLLQNQLGHGVLLHDPDGLTAAFERRHIVARRQRHLLV</sequence>
<dbReference type="EMBL" id="JAQQWP010000002">
    <property type="protein sequence ID" value="KAK8129705.1"/>
    <property type="molecule type" value="Genomic_DNA"/>
</dbReference>
<reference evidence="2 3" key="1">
    <citation type="submission" date="2023-01" db="EMBL/GenBank/DDBJ databases">
        <title>Analysis of 21 Apiospora genomes using comparative genomics revels a genus with tremendous synthesis potential of carbohydrate active enzymes and secondary metabolites.</title>
        <authorList>
            <person name="Sorensen T."/>
        </authorList>
    </citation>
    <scope>NUCLEOTIDE SEQUENCE [LARGE SCALE GENOMIC DNA]</scope>
    <source>
        <strain evidence="2 3">CBS 117206</strain>
    </source>
</reference>
<dbReference type="AlphaFoldDB" id="A0AAW0R7D3"/>